<dbReference type="PANTHER" id="PTHR13847:SF289">
    <property type="entry name" value="GLYCINE OXIDASE"/>
    <property type="match status" value="1"/>
</dbReference>
<dbReference type="InterPro" id="IPR036188">
    <property type="entry name" value="FAD/NAD-bd_sf"/>
</dbReference>
<keyword evidence="4" id="KW-1185">Reference proteome</keyword>
<organism evidence="3 4">
    <name type="scientific">Pseudonocardia cypriaca</name>
    <dbReference type="NCBI Taxonomy" id="882449"/>
    <lineage>
        <taxon>Bacteria</taxon>
        <taxon>Bacillati</taxon>
        <taxon>Actinomycetota</taxon>
        <taxon>Actinomycetes</taxon>
        <taxon>Pseudonocardiales</taxon>
        <taxon>Pseudonocardiaceae</taxon>
        <taxon>Pseudonocardia</taxon>
    </lineage>
</organism>
<dbReference type="GO" id="GO:0005737">
    <property type="term" value="C:cytoplasm"/>
    <property type="evidence" value="ECO:0007669"/>
    <property type="project" value="TreeGrafter"/>
</dbReference>
<proteinExistence type="predicted"/>
<dbReference type="RefSeq" id="WP_142103660.1">
    <property type="nucleotide sequence ID" value="NZ_VFPH01000002.1"/>
</dbReference>
<evidence type="ECO:0000313" key="4">
    <source>
        <dbReference type="Proteomes" id="UP000319818"/>
    </source>
</evidence>
<dbReference type="Proteomes" id="UP000319818">
    <property type="component" value="Unassembled WGS sequence"/>
</dbReference>
<evidence type="ECO:0000256" key="1">
    <source>
        <dbReference type="ARBA" id="ARBA00023002"/>
    </source>
</evidence>
<feature type="domain" description="FAD dependent oxidoreductase" evidence="2">
    <location>
        <begin position="10"/>
        <end position="353"/>
    </location>
</feature>
<dbReference type="PANTHER" id="PTHR13847">
    <property type="entry name" value="SARCOSINE DEHYDROGENASE-RELATED"/>
    <property type="match status" value="1"/>
</dbReference>
<evidence type="ECO:0000259" key="2">
    <source>
        <dbReference type="Pfam" id="PF01266"/>
    </source>
</evidence>
<name>A0A543FSI6_9PSEU</name>
<sequence length="374" mass="39452">MSRADGPAKRVVVVGGGIIGVSTATHLQRDGASVVLVTEGEPADGASGRSLSWLNSAGARSQPYHALRMAGIDRYRTLFAADPDREWLHFDGGLSWAAAGRRAEVEDRHRHEVAHGYDSHLAEPAEAAERVPGVAPAAIGEVAVHNPGEGWVSLPHLIEHLIGELTRLGGDVVRQAGRASVVAQHGAARGVTTTRGHRFDADAVVVACGADTPAVVAEHGVHIPDRSPLSMLVLTEPARTGMRSVLNTPRVAMRPNPGGTYALDHSWYEDRIVETGDGCTIDESVVKELVAEASAVLAGGEELSAASWKLGRKPIPGDGEPVFGELAELPGCVVAFTHSGATLGLIAGELLSYEILSGARHPMLAAFRPERFRR</sequence>
<dbReference type="OrthoDB" id="4775411at2"/>
<dbReference type="SUPFAM" id="SSF51905">
    <property type="entry name" value="FAD/NAD(P)-binding domain"/>
    <property type="match status" value="1"/>
</dbReference>
<accession>A0A543FSI6</accession>
<dbReference type="AlphaFoldDB" id="A0A543FSI6"/>
<keyword evidence="1" id="KW-0560">Oxidoreductase</keyword>
<dbReference type="Gene3D" id="3.50.50.60">
    <property type="entry name" value="FAD/NAD(P)-binding domain"/>
    <property type="match status" value="1"/>
</dbReference>
<dbReference type="InterPro" id="IPR006076">
    <property type="entry name" value="FAD-dep_OxRdtase"/>
</dbReference>
<comment type="caution">
    <text evidence="3">The sequence shown here is derived from an EMBL/GenBank/DDBJ whole genome shotgun (WGS) entry which is preliminary data.</text>
</comment>
<reference evidence="3 4" key="1">
    <citation type="submission" date="2019-06" db="EMBL/GenBank/DDBJ databases">
        <title>Sequencing the genomes of 1000 actinobacteria strains.</title>
        <authorList>
            <person name="Klenk H.-P."/>
        </authorList>
    </citation>
    <scope>NUCLEOTIDE SEQUENCE [LARGE SCALE GENOMIC DNA]</scope>
    <source>
        <strain evidence="3 4">DSM 45511</strain>
    </source>
</reference>
<dbReference type="EMBL" id="VFPH01000002">
    <property type="protein sequence ID" value="TQM36807.1"/>
    <property type="molecule type" value="Genomic_DNA"/>
</dbReference>
<dbReference type="GO" id="GO:0016491">
    <property type="term" value="F:oxidoreductase activity"/>
    <property type="evidence" value="ECO:0007669"/>
    <property type="project" value="UniProtKB-KW"/>
</dbReference>
<gene>
    <name evidence="3" type="ORF">FB388_3993</name>
</gene>
<dbReference type="Gene3D" id="3.30.9.10">
    <property type="entry name" value="D-Amino Acid Oxidase, subunit A, domain 2"/>
    <property type="match status" value="1"/>
</dbReference>
<dbReference type="Pfam" id="PF01266">
    <property type="entry name" value="DAO"/>
    <property type="match status" value="1"/>
</dbReference>
<protein>
    <submittedName>
        <fullName evidence="3">Glycine/D-amino acid oxidase-like deaminating enzyme</fullName>
    </submittedName>
</protein>
<evidence type="ECO:0000313" key="3">
    <source>
        <dbReference type="EMBL" id="TQM36807.1"/>
    </source>
</evidence>